<keyword evidence="2" id="KW-1185">Reference proteome</keyword>
<dbReference type="InParanoid" id="B4D9L8"/>
<comment type="caution">
    <text evidence="1">The sequence shown here is derived from an EMBL/GenBank/DDBJ whole genome shotgun (WGS) entry which is preliminary data.</text>
</comment>
<gene>
    <name evidence="1" type="ORF">CfE428DRAFT_5608</name>
</gene>
<reference evidence="1 2" key="1">
    <citation type="journal article" date="2011" name="J. Bacteriol.">
        <title>Genome sequence of Chthoniobacter flavus Ellin428, an aerobic heterotrophic soil bacterium.</title>
        <authorList>
            <person name="Kant R."/>
            <person name="van Passel M.W."/>
            <person name="Palva A."/>
            <person name="Lucas S."/>
            <person name="Lapidus A."/>
            <person name="Glavina Del Rio T."/>
            <person name="Dalin E."/>
            <person name="Tice H."/>
            <person name="Bruce D."/>
            <person name="Goodwin L."/>
            <person name="Pitluck S."/>
            <person name="Larimer F.W."/>
            <person name="Land M.L."/>
            <person name="Hauser L."/>
            <person name="Sangwan P."/>
            <person name="de Vos W.M."/>
            <person name="Janssen P.H."/>
            <person name="Smidt H."/>
        </authorList>
    </citation>
    <scope>NUCLEOTIDE SEQUENCE [LARGE SCALE GENOMIC DNA]</scope>
    <source>
        <strain evidence="1 2">Ellin428</strain>
    </source>
</reference>
<evidence type="ECO:0000313" key="2">
    <source>
        <dbReference type="Proteomes" id="UP000005824"/>
    </source>
</evidence>
<organism evidence="1 2">
    <name type="scientific">Chthoniobacter flavus Ellin428</name>
    <dbReference type="NCBI Taxonomy" id="497964"/>
    <lineage>
        <taxon>Bacteria</taxon>
        <taxon>Pseudomonadati</taxon>
        <taxon>Verrucomicrobiota</taxon>
        <taxon>Spartobacteria</taxon>
        <taxon>Chthoniobacterales</taxon>
        <taxon>Chthoniobacteraceae</taxon>
        <taxon>Chthoniobacter</taxon>
    </lineage>
</organism>
<protein>
    <submittedName>
        <fullName evidence="1">Uncharacterized protein</fullName>
    </submittedName>
</protein>
<accession>B4D9L8</accession>
<name>B4D9L8_9BACT</name>
<dbReference type="Proteomes" id="UP000005824">
    <property type="component" value="Unassembled WGS sequence"/>
</dbReference>
<dbReference type="AlphaFoldDB" id="B4D9L8"/>
<sequence length="58" mass="6413">MPDDPPASTAKNIIAAIHQLSKRSAELRESAKKNGIEANRLASHIALLQRELERIIEP</sequence>
<dbReference type="EMBL" id="ABVL01000027">
    <property type="protein sequence ID" value="EDY16799.1"/>
    <property type="molecule type" value="Genomic_DNA"/>
</dbReference>
<evidence type="ECO:0000313" key="1">
    <source>
        <dbReference type="EMBL" id="EDY16799.1"/>
    </source>
</evidence>
<dbReference type="RefSeq" id="WP_006982929.1">
    <property type="nucleotide sequence ID" value="NZ_ABVL01000027.1"/>
</dbReference>
<proteinExistence type="predicted"/>